<dbReference type="InterPro" id="IPR036621">
    <property type="entry name" value="Anticodon-bd_dom_sf"/>
</dbReference>
<keyword evidence="9" id="KW-0030">Aminoacyl-tRNA synthetase</keyword>
<dbReference type="PRINTS" id="PR00662">
    <property type="entry name" value="G6PISOMERASE"/>
</dbReference>
<sequence>MRISQYYLATLKEISSNTESVSHQLMLRSGMIYKTASGLYSWLPTGLRVLKKIKKIIRYEMNKIGAMEILMPIIHPASLWQKSGRYTEYGLELFKLIDRRNKKFVLAPTNEELITQIICHGINNYKKFPMNFYQIYSKFRDEIRPQYGVIRSKEFIMKDAYSFHTNQQSLEDTYLHSNNKEIPFIGLALRGDHVLDISKAEQIYLVKKPLKLLSPINLKCPLIVDYYAVLMKNFISGANINNKYFFGIHWYRDVSVKWVADLRSMEKEETNIKNKDSHVSEQVKIKSEKIYHRLCSANVEVLFDDRYIRPGMMFTDIELIGIPHILIISENTLKYRQIEHKNRITGQVCKHKNTNFIIKLCPKYLLYIFMKNINPTKTHAWKELQCHFNKMKKINMRDLFQADSNRFDAFSIYFNDIILIDYSKNIILTETIDKLIKLAEECDLHNSIISMFNGKKINNTEHRAVLHTALRNRTNIAIDIDGINIMPKIQLVLKKMKFFCKNLINGNWKGFTGENITNIVNIGIGGSDLGPYMVTEALKFYKNHLHIHFISNIDGTHITETLKTLNPKNTLFLIASKTFTTQETLTNAYSARDWFLKSAADKKYLSQHFIALSSNIEAVKKFGIDTNNIFELWDWVGGRYSLWSCIGLSIALSIGFKNFEQLLNGAYAMDQHFLNQPFKKNIPVILGLISIWYNNFFEFETESILVYDQYMHLFSAYFQQVNMESNGKSIDRNGKIINYQTGPIVWGGYGTNSQHAFYQLMHQGTKLVPCDFIASTITHNPISDHHQKLLANFFAQTQALAFGELLKTDRENVFKHYFRKRTLPFKTLTGNRPSNSILIREINPYSLGALIAMYEHKIFMQGVILNINSFDQWGVELGKQLSKKLFASLKKDNIDVTSYDSSTNGLINCYQSWKAK</sequence>
<dbReference type="Pfam" id="PF03129">
    <property type="entry name" value="HGTP_anticodon"/>
    <property type="match status" value="1"/>
</dbReference>
<dbReference type="InterPro" id="IPR046348">
    <property type="entry name" value="SIS_dom_sf"/>
</dbReference>
<keyword evidence="6" id="KW-0436">Ligase</keyword>
<dbReference type="SUPFAM" id="SSF53697">
    <property type="entry name" value="SIS domain"/>
    <property type="match status" value="1"/>
</dbReference>
<dbReference type="GO" id="GO:0051156">
    <property type="term" value="P:glucose 6-phosphate metabolic process"/>
    <property type="evidence" value="ECO:0007669"/>
    <property type="project" value="TreeGrafter"/>
</dbReference>
<keyword evidence="11 13" id="KW-0413">Isomerase</keyword>
<dbReference type="InterPro" id="IPR036754">
    <property type="entry name" value="YbaK/aa-tRNA-synt-asso_dom_sf"/>
</dbReference>
<dbReference type="Pfam" id="PF00587">
    <property type="entry name" value="tRNA-synt_2b"/>
    <property type="match status" value="1"/>
</dbReference>
<comment type="catalytic activity">
    <reaction evidence="12 13">
        <text>alpha-D-glucose 6-phosphate = beta-D-fructose 6-phosphate</text>
        <dbReference type="Rhea" id="RHEA:11816"/>
        <dbReference type="ChEBI" id="CHEBI:57634"/>
        <dbReference type="ChEBI" id="CHEBI:58225"/>
        <dbReference type="EC" id="5.3.1.9"/>
    </reaction>
</comment>
<reference evidence="15" key="2">
    <citation type="submission" date="2020-05" db="UniProtKB">
        <authorList>
            <consortium name="EnsemblMetazoa"/>
        </authorList>
    </citation>
    <scope>IDENTIFICATION</scope>
    <source>
        <strain evidence="15">IAEA</strain>
    </source>
</reference>
<dbReference type="NCBIfam" id="NF001211">
    <property type="entry name" value="PRK00179.1"/>
    <property type="match status" value="1"/>
</dbReference>
<evidence type="ECO:0000259" key="14">
    <source>
        <dbReference type="PROSITE" id="PS50862"/>
    </source>
</evidence>
<dbReference type="PROSITE" id="PS51463">
    <property type="entry name" value="P_GLUCOSE_ISOMERASE_3"/>
    <property type="match status" value="1"/>
</dbReference>
<dbReference type="GO" id="GO:0048029">
    <property type="term" value="F:monosaccharide binding"/>
    <property type="evidence" value="ECO:0007669"/>
    <property type="project" value="TreeGrafter"/>
</dbReference>
<dbReference type="HAMAP" id="MF_00473">
    <property type="entry name" value="G6P_isomerase"/>
    <property type="match status" value="1"/>
</dbReference>
<dbReference type="GO" id="GO:0005829">
    <property type="term" value="C:cytosol"/>
    <property type="evidence" value="ECO:0007669"/>
    <property type="project" value="TreeGrafter"/>
</dbReference>
<dbReference type="PROSITE" id="PS00174">
    <property type="entry name" value="P_GLUCOSE_ISOMERASE_2"/>
    <property type="match status" value="1"/>
</dbReference>
<evidence type="ECO:0000256" key="9">
    <source>
        <dbReference type="ARBA" id="ARBA00023146"/>
    </source>
</evidence>
<dbReference type="STRING" id="7398.A0A1A9Z0W4"/>
<dbReference type="InterPro" id="IPR018189">
    <property type="entry name" value="Phosphoglucose_isomerase_CS"/>
</dbReference>
<dbReference type="InterPro" id="IPR004154">
    <property type="entry name" value="Anticodon-bd"/>
</dbReference>
<dbReference type="GO" id="GO:0006418">
    <property type="term" value="P:tRNA aminoacylation for protein translation"/>
    <property type="evidence" value="ECO:0007669"/>
    <property type="project" value="InterPro"/>
</dbReference>
<name>A0A1A9Z0W4_GLOPL</name>
<keyword evidence="16" id="KW-1185">Reference proteome</keyword>
<dbReference type="EnsemblMetazoa" id="GPAI000591-RA">
    <property type="protein sequence ID" value="GPAI000591-PA"/>
    <property type="gene ID" value="GPAI000591"/>
</dbReference>
<evidence type="ECO:0000256" key="10">
    <source>
        <dbReference type="ARBA" id="ARBA00023152"/>
    </source>
</evidence>
<dbReference type="Gene3D" id="3.30.930.10">
    <property type="entry name" value="Bira Bifunctional Protein, Domain 2"/>
    <property type="match status" value="1"/>
</dbReference>
<evidence type="ECO:0000313" key="15">
    <source>
        <dbReference type="EnsemblMetazoa" id="GPAI000591-PA"/>
    </source>
</evidence>
<dbReference type="VEuPathDB" id="VectorBase:GPAI000591"/>
<dbReference type="FunFam" id="3.40.50.10490:FF:000004">
    <property type="entry name" value="Glucose-6-phosphate isomerase"/>
    <property type="match status" value="1"/>
</dbReference>
<evidence type="ECO:0000256" key="8">
    <source>
        <dbReference type="ARBA" id="ARBA00022840"/>
    </source>
</evidence>
<dbReference type="SUPFAM" id="SSF55681">
    <property type="entry name" value="Class II aaRS and biotin synthetases"/>
    <property type="match status" value="1"/>
</dbReference>
<comment type="pathway">
    <text evidence="1 13">Carbohydrate degradation; glycolysis; D-glyceraldehyde 3-phosphate and glycerone phosphate from D-glucose: step 2/4.</text>
</comment>
<dbReference type="AlphaFoldDB" id="A0A1A9Z0W4"/>
<keyword evidence="7" id="KW-0547">Nucleotide-binding</keyword>
<evidence type="ECO:0000256" key="6">
    <source>
        <dbReference type="ARBA" id="ARBA00022598"/>
    </source>
</evidence>
<dbReference type="Gene3D" id="3.40.50.800">
    <property type="entry name" value="Anticodon-binding domain"/>
    <property type="match status" value="1"/>
</dbReference>
<evidence type="ECO:0000256" key="11">
    <source>
        <dbReference type="ARBA" id="ARBA00023235"/>
    </source>
</evidence>
<dbReference type="GO" id="GO:0004812">
    <property type="term" value="F:aminoacyl-tRNA ligase activity"/>
    <property type="evidence" value="ECO:0007669"/>
    <property type="project" value="UniProtKB-KW"/>
</dbReference>
<evidence type="ECO:0000256" key="3">
    <source>
        <dbReference type="ARBA" id="ARBA00011952"/>
    </source>
</evidence>
<evidence type="ECO:0000256" key="7">
    <source>
        <dbReference type="ARBA" id="ARBA00022741"/>
    </source>
</evidence>
<dbReference type="SUPFAM" id="SSF52954">
    <property type="entry name" value="Class II aaRS ABD-related"/>
    <property type="match status" value="1"/>
</dbReference>
<dbReference type="InterPro" id="IPR035476">
    <property type="entry name" value="SIS_PGI_1"/>
</dbReference>
<dbReference type="InterPro" id="IPR035482">
    <property type="entry name" value="SIS_PGI_2"/>
</dbReference>
<dbReference type="GO" id="GO:0006094">
    <property type="term" value="P:gluconeogenesis"/>
    <property type="evidence" value="ECO:0007669"/>
    <property type="project" value="UniProtKB-KW"/>
</dbReference>
<dbReference type="GO" id="GO:0002161">
    <property type="term" value="F:aminoacyl-tRNA deacylase activity"/>
    <property type="evidence" value="ECO:0007669"/>
    <property type="project" value="InterPro"/>
</dbReference>
<dbReference type="PROSITE" id="PS00765">
    <property type="entry name" value="P_GLUCOSE_ISOMERASE_1"/>
    <property type="match status" value="1"/>
</dbReference>
<proteinExistence type="inferred from homology"/>
<organism evidence="15 16">
    <name type="scientific">Glossina pallidipes</name>
    <name type="common">Tsetse fly</name>
    <dbReference type="NCBI Taxonomy" id="7398"/>
    <lineage>
        <taxon>Eukaryota</taxon>
        <taxon>Metazoa</taxon>
        <taxon>Ecdysozoa</taxon>
        <taxon>Arthropoda</taxon>
        <taxon>Hexapoda</taxon>
        <taxon>Insecta</taxon>
        <taxon>Pterygota</taxon>
        <taxon>Neoptera</taxon>
        <taxon>Endopterygota</taxon>
        <taxon>Diptera</taxon>
        <taxon>Brachycera</taxon>
        <taxon>Muscomorpha</taxon>
        <taxon>Hippoboscoidea</taxon>
        <taxon>Glossinidae</taxon>
        <taxon>Glossina</taxon>
    </lineage>
</organism>
<dbReference type="GO" id="GO:0005524">
    <property type="term" value="F:ATP binding"/>
    <property type="evidence" value="ECO:0007669"/>
    <property type="project" value="UniProtKB-KW"/>
</dbReference>
<dbReference type="CDD" id="cd05016">
    <property type="entry name" value="SIS_PGI_2"/>
    <property type="match status" value="1"/>
</dbReference>
<evidence type="ECO:0000256" key="13">
    <source>
        <dbReference type="RuleBase" id="RU000612"/>
    </source>
</evidence>
<evidence type="ECO:0000313" key="16">
    <source>
        <dbReference type="Proteomes" id="UP000092445"/>
    </source>
</evidence>
<dbReference type="PANTHER" id="PTHR11469:SF1">
    <property type="entry name" value="GLUCOSE-6-PHOSPHATE ISOMERASE"/>
    <property type="match status" value="1"/>
</dbReference>
<evidence type="ECO:0000256" key="5">
    <source>
        <dbReference type="ARBA" id="ARBA00022432"/>
    </source>
</evidence>
<keyword evidence="5 13" id="KW-0312">Gluconeogenesis</keyword>
<dbReference type="CDD" id="cd05015">
    <property type="entry name" value="SIS_PGI_1"/>
    <property type="match status" value="1"/>
</dbReference>
<keyword evidence="8" id="KW-0067">ATP-binding</keyword>
<evidence type="ECO:0000256" key="4">
    <source>
        <dbReference type="ARBA" id="ARBA00018388"/>
    </source>
</evidence>
<dbReference type="UniPathway" id="UPA00109">
    <property type="reaction ID" value="UER00181"/>
</dbReference>
<dbReference type="InterPro" id="IPR001672">
    <property type="entry name" value="G6P_Isomerase"/>
</dbReference>
<accession>A0A1A9Z0W4</accession>
<dbReference type="PANTHER" id="PTHR11469">
    <property type="entry name" value="GLUCOSE-6-PHOSPHATE ISOMERASE"/>
    <property type="match status" value="1"/>
</dbReference>
<dbReference type="Pfam" id="PF00342">
    <property type="entry name" value="PGI"/>
    <property type="match status" value="1"/>
</dbReference>
<keyword evidence="10 13" id="KW-0324">Glycolysis</keyword>
<evidence type="ECO:0000256" key="12">
    <source>
        <dbReference type="ARBA" id="ARBA00029321"/>
    </source>
</evidence>
<dbReference type="GO" id="GO:0006096">
    <property type="term" value="P:glycolytic process"/>
    <property type="evidence" value="ECO:0007669"/>
    <property type="project" value="UniProtKB-UniPathway"/>
</dbReference>
<reference evidence="16" key="1">
    <citation type="submission" date="2014-03" db="EMBL/GenBank/DDBJ databases">
        <authorList>
            <person name="Aksoy S."/>
            <person name="Warren W."/>
            <person name="Wilson R.K."/>
        </authorList>
    </citation>
    <scope>NUCLEOTIDE SEQUENCE [LARGE SCALE GENOMIC DNA]</scope>
    <source>
        <strain evidence="16">IAEA</strain>
    </source>
</reference>
<dbReference type="Gene3D" id="3.40.50.10490">
    <property type="entry name" value="Glucose-6-phosphate isomerase like protein, domain 1"/>
    <property type="match status" value="2"/>
</dbReference>
<dbReference type="GO" id="GO:0004347">
    <property type="term" value="F:glucose-6-phosphate isomerase activity"/>
    <property type="evidence" value="ECO:0007669"/>
    <property type="project" value="UniProtKB-EC"/>
</dbReference>
<feature type="domain" description="Aminoacyl-transfer RNA synthetases class-II family profile" evidence="14">
    <location>
        <begin position="38"/>
        <end position="174"/>
    </location>
</feature>
<dbReference type="PROSITE" id="PS50862">
    <property type="entry name" value="AA_TRNA_LIGASE_II"/>
    <property type="match status" value="1"/>
</dbReference>
<dbReference type="Gene3D" id="3.90.960.10">
    <property type="entry name" value="YbaK/aminoacyl-tRNA synthetase-associated domain"/>
    <property type="match status" value="1"/>
</dbReference>
<dbReference type="Proteomes" id="UP000092445">
    <property type="component" value="Unassembled WGS sequence"/>
</dbReference>
<comment type="similarity">
    <text evidence="2 13">Belongs to the GPI family.</text>
</comment>
<dbReference type="InterPro" id="IPR023096">
    <property type="entry name" value="G6P_Isomerase_C"/>
</dbReference>
<dbReference type="InterPro" id="IPR045864">
    <property type="entry name" value="aa-tRNA-synth_II/BPL/LPL"/>
</dbReference>
<dbReference type="InterPro" id="IPR006195">
    <property type="entry name" value="aa-tRNA-synth_II"/>
</dbReference>
<protein>
    <recommendedName>
        <fullName evidence="4 13">Glucose-6-phosphate isomerase</fullName>
        <ecNumber evidence="3 13">5.3.1.9</ecNumber>
    </recommendedName>
</protein>
<dbReference type="EC" id="5.3.1.9" evidence="3 13"/>
<dbReference type="InterPro" id="IPR002314">
    <property type="entry name" value="aa-tRNA-synt_IIb"/>
</dbReference>
<evidence type="ECO:0000256" key="1">
    <source>
        <dbReference type="ARBA" id="ARBA00004926"/>
    </source>
</evidence>
<dbReference type="Gene3D" id="1.10.1390.10">
    <property type="match status" value="1"/>
</dbReference>
<evidence type="ECO:0000256" key="2">
    <source>
        <dbReference type="ARBA" id="ARBA00006604"/>
    </source>
</evidence>